<keyword evidence="2" id="KW-1185">Reference proteome</keyword>
<name>A0A3M7MF38_9PLEO</name>
<evidence type="ECO:0000313" key="2">
    <source>
        <dbReference type="Proteomes" id="UP000265663"/>
    </source>
</evidence>
<dbReference type="Proteomes" id="UP000265663">
    <property type="component" value="Unassembled WGS sequence"/>
</dbReference>
<evidence type="ECO:0000313" key="1">
    <source>
        <dbReference type="EMBL" id="RMZ73105.1"/>
    </source>
</evidence>
<organism evidence="1 2">
    <name type="scientific">Pyrenophora seminiperda CCB06</name>
    <dbReference type="NCBI Taxonomy" id="1302712"/>
    <lineage>
        <taxon>Eukaryota</taxon>
        <taxon>Fungi</taxon>
        <taxon>Dikarya</taxon>
        <taxon>Ascomycota</taxon>
        <taxon>Pezizomycotina</taxon>
        <taxon>Dothideomycetes</taxon>
        <taxon>Pleosporomycetidae</taxon>
        <taxon>Pleosporales</taxon>
        <taxon>Pleosporineae</taxon>
        <taxon>Pleosporaceae</taxon>
        <taxon>Pyrenophora</taxon>
    </lineage>
</organism>
<dbReference type="EMBL" id="KE747838">
    <property type="protein sequence ID" value="RMZ73105.1"/>
    <property type="molecule type" value="Genomic_DNA"/>
</dbReference>
<protein>
    <submittedName>
        <fullName evidence="1">Uncharacterized protein</fullName>
    </submittedName>
</protein>
<gene>
    <name evidence="1" type="ORF">GMOD_00009619</name>
</gene>
<accession>A0A3M7MF38</accession>
<dbReference type="OrthoDB" id="3914127at2759"/>
<sequence length="113" mass="13213">MYKDKEWVTPDGKEAHLSYNPQDNIGIIAQTVWKKYRFSFEESWLLTCGLARFSDPEPAEKYFVEVVEEEDASETESEELGTDKTRVQRLRKWNTGTLVRHLSTCLTACRVDY</sequence>
<proteinExistence type="predicted"/>
<dbReference type="AlphaFoldDB" id="A0A3M7MF38"/>
<reference evidence="1 2" key="1">
    <citation type="journal article" date="2014" name="PLoS ONE">
        <title>De novo Genome Assembly of the Fungal Plant Pathogen Pyrenophora semeniperda.</title>
        <authorList>
            <person name="Soliai M.M."/>
            <person name="Meyer S.E."/>
            <person name="Udall J.A."/>
            <person name="Elzinga D.E."/>
            <person name="Hermansen R.A."/>
            <person name="Bodily P.M."/>
            <person name="Hart A.A."/>
            <person name="Coleman C.E."/>
        </authorList>
    </citation>
    <scope>NUCLEOTIDE SEQUENCE [LARGE SCALE GENOMIC DNA]</scope>
    <source>
        <strain evidence="1 2">CCB06</strain>
        <tissue evidence="1">Mycelium</tissue>
    </source>
</reference>